<evidence type="ECO:0000313" key="1">
    <source>
        <dbReference type="EMBL" id="EOW83771.1"/>
    </source>
</evidence>
<dbReference type="PATRIC" id="fig|1121865.3.peg.2299"/>
<evidence type="ECO:0008006" key="3">
    <source>
        <dbReference type="Google" id="ProtNLM"/>
    </source>
</evidence>
<dbReference type="AlphaFoldDB" id="S0JZ15"/>
<keyword evidence="2" id="KW-1185">Reference proteome</keyword>
<name>S0JZ15_9ENTE</name>
<reference evidence="1 2" key="1">
    <citation type="submission" date="2013-03" db="EMBL/GenBank/DDBJ databases">
        <title>The Genome Sequence of Enterococcus columbae ATCC_51263 (PacBio/Illumina hybrid assembly).</title>
        <authorList>
            <consortium name="The Broad Institute Genomics Platform"/>
            <consortium name="The Broad Institute Genome Sequencing Center for Infectious Disease"/>
            <person name="Earl A."/>
            <person name="Russ C."/>
            <person name="Gilmore M."/>
            <person name="Surin D."/>
            <person name="Walker B."/>
            <person name="Young S."/>
            <person name="Zeng Q."/>
            <person name="Gargeya S."/>
            <person name="Fitzgerald M."/>
            <person name="Haas B."/>
            <person name="Abouelleil A."/>
            <person name="Allen A.W."/>
            <person name="Alvarado L."/>
            <person name="Arachchi H.M."/>
            <person name="Berlin A.M."/>
            <person name="Chapman S.B."/>
            <person name="Gainer-Dewar J."/>
            <person name="Goldberg J."/>
            <person name="Griggs A."/>
            <person name="Gujja S."/>
            <person name="Hansen M."/>
            <person name="Howarth C."/>
            <person name="Imamovic A."/>
            <person name="Ireland A."/>
            <person name="Larimer J."/>
            <person name="McCowan C."/>
            <person name="Murphy C."/>
            <person name="Pearson M."/>
            <person name="Poon T.W."/>
            <person name="Priest M."/>
            <person name="Roberts A."/>
            <person name="Saif S."/>
            <person name="Shea T."/>
            <person name="Sisk P."/>
            <person name="Sykes S."/>
            <person name="Wortman J."/>
            <person name="Nusbaum C."/>
            <person name="Birren B."/>
        </authorList>
    </citation>
    <scope>NUCLEOTIDE SEQUENCE [LARGE SCALE GENOMIC DNA]</scope>
    <source>
        <strain evidence="1 2">ATCC 51263</strain>
    </source>
</reference>
<dbReference type="RefSeq" id="WP_016184443.1">
    <property type="nucleotide sequence ID" value="NZ_JXKI01000008.1"/>
</dbReference>
<dbReference type="EMBL" id="ASWJ01000007">
    <property type="protein sequence ID" value="EOW83771.1"/>
    <property type="molecule type" value="Genomic_DNA"/>
</dbReference>
<accession>S0JZ15</accession>
<comment type="caution">
    <text evidence="1">The sequence shown here is derived from an EMBL/GenBank/DDBJ whole genome shotgun (WGS) entry which is preliminary data.</text>
</comment>
<proteinExistence type="predicted"/>
<sequence length="123" mass="14285">MAYFSLSLLFEAFDAQTKQPRKSYEHRIVLVQLPEKPSYATIINYCQQHLKEEAYPVADGTEVVWKVIKIIDVFALAEDISVPLKTPIEVYSRYFADDFDCSQEAIIAKYFADYVWQDEQSSD</sequence>
<organism evidence="1 2">
    <name type="scientific">Enterococcus columbae DSM 7374 = ATCC 51263</name>
    <dbReference type="NCBI Taxonomy" id="1121865"/>
    <lineage>
        <taxon>Bacteria</taxon>
        <taxon>Bacillati</taxon>
        <taxon>Bacillota</taxon>
        <taxon>Bacilli</taxon>
        <taxon>Lactobacillales</taxon>
        <taxon>Enterococcaceae</taxon>
        <taxon>Enterococcus</taxon>
    </lineage>
</organism>
<evidence type="ECO:0000313" key="2">
    <source>
        <dbReference type="Proteomes" id="UP000014113"/>
    </source>
</evidence>
<protein>
    <recommendedName>
        <fullName evidence="3">DUF4288 domain-containing protein</fullName>
    </recommendedName>
</protein>
<gene>
    <name evidence="1" type="ORF">I568_01573</name>
</gene>
<dbReference type="Proteomes" id="UP000014113">
    <property type="component" value="Unassembled WGS sequence"/>
</dbReference>
<dbReference type="OrthoDB" id="2134745at2"/>
<dbReference type="eggNOG" id="ENOG5033BKU">
    <property type="taxonomic scope" value="Bacteria"/>
</dbReference>